<dbReference type="Gene3D" id="1.10.260.40">
    <property type="entry name" value="lambda repressor-like DNA-binding domains"/>
    <property type="match status" value="1"/>
</dbReference>
<feature type="domain" description="HTH cro/C1-type" evidence="2">
    <location>
        <begin position="7"/>
        <end position="61"/>
    </location>
</feature>
<dbReference type="SMART" id="SM00530">
    <property type="entry name" value="HTH_XRE"/>
    <property type="match status" value="1"/>
</dbReference>
<evidence type="ECO:0000259" key="2">
    <source>
        <dbReference type="PROSITE" id="PS50943"/>
    </source>
</evidence>
<dbReference type="Pfam" id="PF12674">
    <property type="entry name" value="Zn_ribbon_2"/>
    <property type="match status" value="1"/>
</dbReference>
<dbReference type="Pfam" id="PF01381">
    <property type="entry name" value="HTH_3"/>
    <property type="match status" value="1"/>
</dbReference>
<sequence length="167" mass="19418">METKNTILELRKYLNLSQNEFAEKLSVTRQAVSRWENGDTVPNIDTLKLIADTFDVSVDFLLGRFIRQCQSCGMLLIKNSDKGTESDGCKSEEYCAFCYQQGQFVQEITVEELIEHNLQDLDDWNRENGLHFTEQEARAELQKFLPTLKRWQTKEGEEENQTDISPK</sequence>
<dbReference type="RefSeq" id="WP_066866072.1">
    <property type="nucleotide sequence ID" value="NZ_CABKVV010000014.1"/>
</dbReference>
<accession>A0ABT1S3R5</accession>
<dbReference type="Proteomes" id="UP001524473">
    <property type="component" value="Unassembled WGS sequence"/>
</dbReference>
<dbReference type="PANTHER" id="PTHR46558:SF11">
    <property type="entry name" value="HTH-TYPE TRANSCRIPTIONAL REGULATOR XRE"/>
    <property type="match status" value="1"/>
</dbReference>
<evidence type="ECO:0000313" key="3">
    <source>
        <dbReference type="EMBL" id="MCQ4841581.1"/>
    </source>
</evidence>
<proteinExistence type="predicted"/>
<keyword evidence="4" id="KW-1185">Reference proteome</keyword>
<protein>
    <submittedName>
        <fullName evidence="3">Zinc ribbon domain-containing protein</fullName>
    </submittedName>
</protein>
<dbReference type="GeneID" id="90533182"/>
<gene>
    <name evidence="3" type="ORF">NE695_16850</name>
</gene>
<dbReference type="PANTHER" id="PTHR46558">
    <property type="entry name" value="TRACRIPTIONAL REGULATORY PROTEIN-RELATED-RELATED"/>
    <property type="match status" value="1"/>
</dbReference>
<dbReference type="CDD" id="cd00093">
    <property type="entry name" value="HTH_XRE"/>
    <property type="match status" value="1"/>
</dbReference>
<dbReference type="SUPFAM" id="SSF47413">
    <property type="entry name" value="lambda repressor-like DNA-binding domains"/>
    <property type="match status" value="1"/>
</dbReference>
<evidence type="ECO:0000256" key="1">
    <source>
        <dbReference type="ARBA" id="ARBA00023125"/>
    </source>
</evidence>
<name>A0ABT1S3R5_9FIRM</name>
<dbReference type="EMBL" id="JANFZH010000056">
    <property type="protein sequence ID" value="MCQ4841581.1"/>
    <property type="molecule type" value="Genomic_DNA"/>
</dbReference>
<dbReference type="InterPro" id="IPR001387">
    <property type="entry name" value="Cro/C1-type_HTH"/>
</dbReference>
<keyword evidence="1" id="KW-0238">DNA-binding</keyword>
<reference evidence="3 4" key="1">
    <citation type="submission" date="2022-06" db="EMBL/GenBank/DDBJ databases">
        <title>Isolation of gut microbiota from human fecal samples.</title>
        <authorList>
            <person name="Pamer E.G."/>
            <person name="Barat B."/>
            <person name="Waligurski E."/>
            <person name="Medina S."/>
            <person name="Paddock L."/>
            <person name="Mostad J."/>
        </authorList>
    </citation>
    <scope>NUCLEOTIDE SEQUENCE [LARGE SCALE GENOMIC DNA]</scope>
    <source>
        <strain evidence="3 4">DFI.9.73</strain>
    </source>
</reference>
<dbReference type="PROSITE" id="PS50943">
    <property type="entry name" value="HTH_CROC1"/>
    <property type="match status" value="1"/>
</dbReference>
<evidence type="ECO:0000313" key="4">
    <source>
        <dbReference type="Proteomes" id="UP001524473"/>
    </source>
</evidence>
<comment type="caution">
    <text evidence="3">The sequence shown here is derived from an EMBL/GenBank/DDBJ whole genome shotgun (WGS) entry which is preliminary data.</text>
</comment>
<organism evidence="3 4">
    <name type="scientific">Neglectibacter timonensis</name>
    <dbReference type="NCBI Taxonomy" id="1776382"/>
    <lineage>
        <taxon>Bacteria</taxon>
        <taxon>Bacillati</taxon>
        <taxon>Bacillota</taxon>
        <taxon>Clostridia</taxon>
        <taxon>Eubacteriales</taxon>
        <taxon>Oscillospiraceae</taxon>
        <taxon>Neglectibacter</taxon>
    </lineage>
</organism>
<dbReference type="InterPro" id="IPR010982">
    <property type="entry name" value="Lambda_DNA-bd_dom_sf"/>
</dbReference>
<dbReference type="InterPro" id="IPR025868">
    <property type="entry name" value="Zn_ribbon_dom_put"/>
</dbReference>